<organism evidence="4 5">
    <name type="scientific">Corynebacterium massiliense DSM 45435</name>
    <dbReference type="NCBI Taxonomy" id="1121364"/>
    <lineage>
        <taxon>Bacteria</taxon>
        <taxon>Bacillati</taxon>
        <taxon>Actinomycetota</taxon>
        <taxon>Actinomycetes</taxon>
        <taxon>Mycobacteriales</taxon>
        <taxon>Corynebacteriaceae</taxon>
        <taxon>Corynebacterium</taxon>
    </lineage>
</organism>
<name>A0ABY7U9F2_9CORY</name>
<dbReference type="PANTHER" id="PTHR43046">
    <property type="entry name" value="GDP-MANNOSE MANNOSYL HYDROLASE"/>
    <property type="match status" value="1"/>
</dbReference>
<comment type="cofactor">
    <cofactor evidence="1">
        <name>Mg(2+)</name>
        <dbReference type="ChEBI" id="CHEBI:18420"/>
    </cofactor>
</comment>
<dbReference type="InterPro" id="IPR020084">
    <property type="entry name" value="NUDIX_hydrolase_CS"/>
</dbReference>
<reference evidence="4 5" key="1">
    <citation type="submission" date="2020-10" db="EMBL/GenBank/DDBJ databases">
        <title>Complete genome sequence of Corynebacterium massiliense DSM 45435, type strain of Corynebacterium massiliense.</title>
        <authorList>
            <person name="Busche T."/>
            <person name="Kalinowski J."/>
            <person name="Ruckert C."/>
        </authorList>
    </citation>
    <scope>NUCLEOTIDE SEQUENCE [LARGE SCALE GENOMIC DNA]</scope>
    <source>
        <strain evidence="4 5">DSM 45435</strain>
    </source>
</reference>
<protein>
    <recommendedName>
        <fullName evidence="3">Nudix hydrolase domain-containing protein</fullName>
    </recommendedName>
</protein>
<dbReference type="InterPro" id="IPR000086">
    <property type="entry name" value="NUDIX_hydrolase_dom"/>
</dbReference>
<proteinExistence type="predicted"/>
<dbReference type="PROSITE" id="PS00893">
    <property type="entry name" value="NUDIX_BOX"/>
    <property type="match status" value="1"/>
</dbReference>
<keyword evidence="2" id="KW-0378">Hydrolase</keyword>
<dbReference type="Pfam" id="PF00293">
    <property type="entry name" value="NUDIX"/>
    <property type="match status" value="1"/>
</dbReference>
<evidence type="ECO:0000259" key="3">
    <source>
        <dbReference type="PROSITE" id="PS51462"/>
    </source>
</evidence>
<dbReference type="EMBL" id="CP063189">
    <property type="protein sequence ID" value="WCZ33271.1"/>
    <property type="molecule type" value="Genomic_DNA"/>
</dbReference>
<dbReference type="Gene3D" id="3.90.79.10">
    <property type="entry name" value="Nucleoside Triphosphate Pyrophosphohydrolase"/>
    <property type="match status" value="1"/>
</dbReference>
<sequence length="180" mass="19307">MTGAGDKNFGPGSGNGWSVGPGGVPVWGLFGAAGLFILAEGDGSSTTPSVLLQHRASWTNNGDTWGVPGGARDGHESPEEAAVRETVEECGIDPADIEILHSEVTAGPYPQPDRPEAGEGWAYTTVIARTRDGRELETTANEESFELRWVPLDEVEDLPLIPPFRVALPRLREILHRVLE</sequence>
<evidence type="ECO:0000313" key="4">
    <source>
        <dbReference type="EMBL" id="WCZ33271.1"/>
    </source>
</evidence>
<dbReference type="PANTHER" id="PTHR43046:SF2">
    <property type="entry name" value="8-OXO-DGTP DIPHOSPHATASE-RELATED"/>
    <property type="match status" value="1"/>
</dbReference>
<accession>A0ABY7U9F2</accession>
<keyword evidence="5" id="KW-1185">Reference proteome</keyword>
<dbReference type="Proteomes" id="UP001220064">
    <property type="component" value="Chromosome"/>
</dbReference>
<dbReference type="PROSITE" id="PS51462">
    <property type="entry name" value="NUDIX"/>
    <property type="match status" value="1"/>
</dbReference>
<gene>
    <name evidence="4" type="ORF">CMASS_09295</name>
</gene>
<dbReference type="SUPFAM" id="SSF55811">
    <property type="entry name" value="Nudix"/>
    <property type="match status" value="1"/>
</dbReference>
<evidence type="ECO:0000256" key="1">
    <source>
        <dbReference type="ARBA" id="ARBA00001946"/>
    </source>
</evidence>
<evidence type="ECO:0000256" key="2">
    <source>
        <dbReference type="ARBA" id="ARBA00022801"/>
    </source>
</evidence>
<dbReference type="RefSeq" id="WP_022862972.1">
    <property type="nucleotide sequence ID" value="NZ_ATVG01000005.1"/>
</dbReference>
<dbReference type="InterPro" id="IPR015797">
    <property type="entry name" value="NUDIX_hydrolase-like_dom_sf"/>
</dbReference>
<evidence type="ECO:0000313" key="5">
    <source>
        <dbReference type="Proteomes" id="UP001220064"/>
    </source>
</evidence>
<feature type="domain" description="Nudix hydrolase" evidence="3">
    <location>
        <begin position="28"/>
        <end position="172"/>
    </location>
</feature>